<dbReference type="AlphaFoldDB" id="W5TNF7"/>
<feature type="signal peptide" evidence="1">
    <location>
        <begin position="1"/>
        <end position="21"/>
    </location>
</feature>
<name>W5TNF7_9NOCA</name>
<dbReference type="KEGG" id="nno:NONO_c60790"/>
<dbReference type="PROSITE" id="PS51257">
    <property type="entry name" value="PROKAR_LIPOPROTEIN"/>
    <property type="match status" value="1"/>
</dbReference>
<evidence type="ECO:0000313" key="3">
    <source>
        <dbReference type="Proteomes" id="UP000019150"/>
    </source>
</evidence>
<feature type="chain" id="PRO_5004872273" description="Lipoprotein" evidence="1">
    <location>
        <begin position="22"/>
        <end position="157"/>
    </location>
</feature>
<dbReference type="Proteomes" id="UP000019150">
    <property type="component" value="Chromosome"/>
</dbReference>
<evidence type="ECO:0000313" key="2">
    <source>
        <dbReference type="EMBL" id="AHH20855.1"/>
    </source>
</evidence>
<dbReference type="PATRIC" id="fig|1415166.3.peg.6255"/>
<proteinExistence type="predicted"/>
<keyword evidence="1" id="KW-0732">Signal</keyword>
<dbReference type="EMBL" id="CP006850">
    <property type="protein sequence ID" value="AHH20855.1"/>
    <property type="molecule type" value="Genomic_DNA"/>
</dbReference>
<dbReference type="HOGENOM" id="CLU_1676051_0_0_11"/>
<gene>
    <name evidence="2" type="ORF">NONO_c60790</name>
</gene>
<sequence length="157" mass="15914">MGTSCRLTSALIAAMSCTVIAACGDSSTPTATTTGAFVLSSGFAFQEDNGSLIRPAELATDANPFSFGCTGIGPFADVAKGAVVSMLDGSDKVIATGKVTETNTSTGPDTRYTCQLSFEIPKAPVGVSGAQVRIGQHSPVALDADYATGHSMLNLVQ</sequence>
<keyword evidence="3" id="KW-1185">Reference proteome</keyword>
<accession>W5TNF7</accession>
<organism evidence="2 3">
    <name type="scientific">Nocardia nova SH22a</name>
    <dbReference type="NCBI Taxonomy" id="1415166"/>
    <lineage>
        <taxon>Bacteria</taxon>
        <taxon>Bacillati</taxon>
        <taxon>Actinomycetota</taxon>
        <taxon>Actinomycetes</taxon>
        <taxon>Mycobacteriales</taxon>
        <taxon>Nocardiaceae</taxon>
        <taxon>Nocardia</taxon>
    </lineage>
</organism>
<evidence type="ECO:0000256" key="1">
    <source>
        <dbReference type="SAM" id="SignalP"/>
    </source>
</evidence>
<evidence type="ECO:0008006" key="4">
    <source>
        <dbReference type="Google" id="ProtNLM"/>
    </source>
</evidence>
<protein>
    <recommendedName>
        <fullName evidence="4">Lipoprotein</fullName>
    </recommendedName>
</protein>
<reference evidence="2 3" key="1">
    <citation type="journal article" date="2014" name="Appl. Environ. Microbiol.">
        <title>Insights into the Microbial Degradation of Rubber and Gutta-Percha by Analysis of the Complete Genome of Nocardia nova SH22a.</title>
        <authorList>
            <person name="Luo Q."/>
            <person name="Hiessl S."/>
            <person name="Poehlein A."/>
            <person name="Daniel R."/>
            <person name="Steinbuchel A."/>
        </authorList>
    </citation>
    <scope>NUCLEOTIDE SEQUENCE [LARGE SCALE GENOMIC DNA]</scope>
    <source>
        <strain evidence="2">SH22a</strain>
    </source>
</reference>